<dbReference type="GO" id="GO:0046872">
    <property type="term" value="F:metal ion binding"/>
    <property type="evidence" value="ECO:0007669"/>
    <property type="project" value="UniProtKB-KW"/>
</dbReference>
<keyword evidence="5" id="KW-0808">Transferase</keyword>
<dbReference type="AlphaFoldDB" id="A0A0R1Z3B8"/>
<sequence length="282" mass="31651">MKKIEFGKAFITDHLALFRCPMCQLPFDTVEGYSLICPQHHSFDLSKKGTLFFLTKQANNEYDKGMLESRHRILQAGLFDPIVAAISHHLGDRPETILDVGCGEATPLTRLLALREPHDTAIGFDISKDGINLATQQPVDAFFCVADLARLPFNDATFSAVIDLFSPSAYGEFNRVIQPGGKLIKVIPNSGYLHELREALFGVGQKNSSYSNEKVYELFLKHYPNATINELTYTFSIPEGYQRDMMIMTPLHWGKDRQDNANDLVNQLESITVDVSVMVANF</sequence>
<keyword evidence="1" id="KW-0479">Metal-binding</keyword>
<name>A0A0R1Z3B8_9LACO</name>
<dbReference type="EMBL" id="AZGK01000007">
    <property type="protein sequence ID" value="KRM46406.1"/>
    <property type="molecule type" value="Genomic_DNA"/>
</dbReference>
<proteinExistence type="predicted"/>
<feature type="binding site" evidence="2">
    <location>
        <position position="192"/>
    </location>
    <ligand>
        <name>S-adenosyl-L-methionine</name>
        <dbReference type="ChEBI" id="CHEBI:59789"/>
    </ligand>
</feature>
<evidence type="ECO:0000259" key="4">
    <source>
        <dbReference type="Pfam" id="PF21302"/>
    </source>
</evidence>
<organism evidence="5 6">
    <name type="scientific">Lentilactobacillus parabuchneri DSM 5707 = NBRC 107865</name>
    <dbReference type="NCBI Taxonomy" id="1423784"/>
    <lineage>
        <taxon>Bacteria</taxon>
        <taxon>Bacillati</taxon>
        <taxon>Bacillota</taxon>
        <taxon>Bacilli</taxon>
        <taxon>Lactobacillales</taxon>
        <taxon>Lactobacillaceae</taxon>
        <taxon>Lentilactobacillus</taxon>
    </lineage>
</organism>
<dbReference type="InterPro" id="IPR048647">
    <property type="entry name" value="RlmA_N"/>
</dbReference>
<feature type="binding site" evidence="1">
    <location>
        <position position="20"/>
    </location>
    <ligand>
        <name>Zn(2+)</name>
        <dbReference type="ChEBI" id="CHEBI:29105"/>
    </ligand>
</feature>
<feature type="binding site" evidence="1">
    <location>
        <position position="41"/>
    </location>
    <ligand>
        <name>Zn(2+)</name>
        <dbReference type="ChEBI" id="CHEBI:29105"/>
    </ligand>
</feature>
<feature type="binding site" evidence="1">
    <location>
        <position position="23"/>
    </location>
    <ligand>
        <name>Zn(2+)</name>
        <dbReference type="ChEBI" id="CHEBI:29105"/>
    </ligand>
</feature>
<dbReference type="SUPFAM" id="SSF53335">
    <property type="entry name" value="S-adenosyl-L-methionine-dependent methyltransferases"/>
    <property type="match status" value="1"/>
</dbReference>
<dbReference type="Pfam" id="PF13649">
    <property type="entry name" value="Methyltransf_25"/>
    <property type="match status" value="1"/>
</dbReference>
<protein>
    <submittedName>
        <fullName evidence="5">Type 11 methyltransferase</fullName>
    </submittedName>
</protein>
<keyword evidence="2" id="KW-0949">S-adenosyl-L-methionine</keyword>
<dbReference type="InterPro" id="IPR029063">
    <property type="entry name" value="SAM-dependent_MTases_sf"/>
</dbReference>
<dbReference type="RefSeq" id="WP_057910848.1">
    <property type="nucleotide sequence ID" value="NZ_AZGK01000007.1"/>
</dbReference>
<feature type="binding site" evidence="2">
    <location>
        <position position="79"/>
    </location>
    <ligand>
        <name>S-adenosyl-L-methionine</name>
        <dbReference type="ChEBI" id="CHEBI:59789"/>
    </ligand>
</feature>
<dbReference type="Proteomes" id="UP000051957">
    <property type="component" value="Unassembled WGS sequence"/>
</dbReference>
<dbReference type="CDD" id="cd02440">
    <property type="entry name" value="AdoMet_MTases"/>
    <property type="match status" value="1"/>
</dbReference>
<dbReference type="GeneID" id="69802070"/>
<reference evidence="5 6" key="1">
    <citation type="journal article" date="2015" name="Genome Announc.">
        <title>Expanding the biotechnology potential of lactobacilli through comparative genomics of 213 strains and associated genera.</title>
        <authorList>
            <person name="Sun Z."/>
            <person name="Harris H.M."/>
            <person name="McCann A."/>
            <person name="Guo C."/>
            <person name="Argimon S."/>
            <person name="Zhang W."/>
            <person name="Yang X."/>
            <person name="Jeffery I.B."/>
            <person name="Cooney J.C."/>
            <person name="Kagawa T.F."/>
            <person name="Liu W."/>
            <person name="Song Y."/>
            <person name="Salvetti E."/>
            <person name="Wrobel A."/>
            <person name="Rasinkangas P."/>
            <person name="Parkhill J."/>
            <person name="Rea M.C."/>
            <person name="O'Sullivan O."/>
            <person name="Ritari J."/>
            <person name="Douillard F.P."/>
            <person name="Paul Ross R."/>
            <person name="Yang R."/>
            <person name="Briner A.E."/>
            <person name="Felis G.E."/>
            <person name="de Vos W.M."/>
            <person name="Barrangou R."/>
            <person name="Klaenhammer T.R."/>
            <person name="Caufield P.W."/>
            <person name="Cui Y."/>
            <person name="Zhang H."/>
            <person name="O'Toole P.W."/>
        </authorList>
    </citation>
    <scope>NUCLEOTIDE SEQUENCE [LARGE SCALE GENOMIC DNA]</scope>
    <source>
        <strain evidence="5 6">DSM 5707</strain>
    </source>
</reference>
<gene>
    <name evidence="5" type="ORF">FC51_GL002236</name>
</gene>
<evidence type="ECO:0000259" key="3">
    <source>
        <dbReference type="Pfam" id="PF13649"/>
    </source>
</evidence>
<dbReference type="InterPro" id="IPR016718">
    <property type="entry name" value="rRNA_m1G-MeTrfase_A_prd"/>
</dbReference>
<dbReference type="PATRIC" id="fig|1423784.4.peg.2280"/>
<keyword evidence="5" id="KW-0489">Methyltransferase</keyword>
<evidence type="ECO:0000256" key="2">
    <source>
        <dbReference type="PIRSR" id="PIRSR018249-2"/>
    </source>
</evidence>
<feature type="binding site" evidence="1">
    <location>
        <position position="37"/>
    </location>
    <ligand>
        <name>Zn(2+)</name>
        <dbReference type="ChEBI" id="CHEBI:29105"/>
    </ligand>
</feature>
<dbReference type="PIRSF" id="PIRSF018249">
    <property type="entry name" value="MyrA_prd"/>
    <property type="match status" value="1"/>
</dbReference>
<dbReference type="GO" id="GO:0032259">
    <property type="term" value="P:methylation"/>
    <property type="evidence" value="ECO:0007669"/>
    <property type="project" value="UniProtKB-KW"/>
</dbReference>
<feature type="domain" description="23S rRNA (guanine(745)-N(1))-methyltransferase N-terminal" evidence="4">
    <location>
        <begin position="18"/>
        <end position="50"/>
    </location>
</feature>
<feature type="domain" description="Methyltransferase" evidence="3">
    <location>
        <begin position="97"/>
        <end position="181"/>
    </location>
</feature>
<evidence type="ECO:0000313" key="5">
    <source>
        <dbReference type="EMBL" id="KRM46406.1"/>
    </source>
</evidence>
<evidence type="ECO:0000313" key="6">
    <source>
        <dbReference type="Proteomes" id="UP000051957"/>
    </source>
</evidence>
<dbReference type="InterPro" id="IPR041698">
    <property type="entry name" value="Methyltransf_25"/>
</dbReference>
<keyword evidence="1" id="KW-0862">Zinc</keyword>
<dbReference type="Pfam" id="PF21302">
    <property type="entry name" value="Zn_ribbon_RlmA"/>
    <property type="match status" value="1"/>
</dbReference>
<dbReference type="Gene3D" id="3.40.50.150">
    <property type="entry name" value="Vaccinia Virus protein VP39"/>
    <property type="match status" value="1"/>
</dbReference>
<evidence type="ECO:0000256" key="1">
    <source>
        <dbReference type="PIRSR" id="PIRSR018249-1"/>
    </source>
</evidence>
<accession>A0A0R1Z3B8</accession>
<dbReference type="GO" id="GO:0008168">
    <property type="term" value="F:methyltransferase activity"/>
    <property type="evidence" value="ECO:0007669"/>
    <property type="project" value="UniProtKB-KW"/>
</dbReference>
<comment type="caution">
    <text evidence="5">The sequence shown here is derived from an EMBL/GenBank/DDBJ whole genome shotgun (WGS) entry which is preliminary data.</text>
</comment>